<sequence length="147" mass="16774">MEKIQLQSKTKALKGAIEAYWFENESIGLKNTLFHRLTIPLIAFDSGLDYEEQPVDTKIVLDWYELELSNESHLDGLNLKHELYPDAEGSVYIGCAHNWCDVKELKISQNSNGCFTAVGELSIEFENEGVAENELFHFRTDLDFVKA</sequence>
<gene>
    <name evidence="1" type="ORF">SNR37_000116</name>
</gene>
<reference evidence="2" key="1">
    <citation type="submission" date="2023-07" db="EMBL/GenBank/DDBJ databases">
        <title>Draft genome sequence of Agarivorans aestuarii strain ZMCS4, a CAZymes producing bacteria isolated from the marine brown algae Clodostephus spongiosus.</title>
        <authorList>
            <person name="Lorente B."/>
            <person name="Cabral C."/>
            <person name="Frias J."/>
            <person name="Faria J."/>
            <person name="Toubarro D."/>
        </authorList>
    </citation>
    <scope>NUCLEOTIDE SEQUENCE [LARGE SCALE GENOMIC DNA]</scope>
    <source>
        <strain evidence="2">ZMCS4</strain>
    </source>
</reference>
<proteinExistence type="predicted"/>
<dbReference type="Proteomes" id="UP001310248">
    <property type="component" value="Unassembled WGS sequence"/>
</dbReference>
<evidence type="ECO:0000313" key="1">
    <source>
        <dbReference type="EMBL" id="MEE1674797.1"/>
    </source>
</evidence>
<protein>
    <submittedName>
        <fullName evidence="1">Uncharacterized protein</fullName>
    </submittedName>
</protein>
<accession>A0ABU7G5W9</accession>
<dbReference type="EMBL" id="JAYDYW010000010">
    <property type="protein sequence ID" value="MEE1674797.1"/>
    <property type="molecule type" value="Genomic_DNA"/>
</dbReference>
<keyword evidence="2" id="KW-1185">Reference proteome</keyword>
<name>A0ABU7G5W9_9ALTE</name>
<dbReference type="RefSeq" id="WP_329775845.1">
    <property type="nucleotide sequence ID" value="NZ_JAYDYW010000010.1"/>
</dbReference>
<evidence type="ECO:0000313" key="2">
    <source>
        <dbReference type="Proteomes" id="UP001310248"/>
    </source>
</evidence>
<comment type="caution">
    <text evidence="1">The sequence shown here is derived from an EMBL/GenBank/DDBJ whole genome shotgun (WGS) entry which is preliminary data.</text>
</comment>
<organism evidence="1 2">
    <name type="scientific">Agarivorans aestuarii</name>
    <dbReference type="NCBI Taxonomy" id="1563703"/>
    <lineage>
        <taxon>Bacteria</taxon>
        <taxon>Pseudomonadati</taxon>
        <taxon>Pseudomonadota</taxon>
        <taxon>Gammaproteobacteria</taxon>
        <taxon>Alteromonadales</taxon>
        <taxon>Alteromonadaceae</taxon>
        <taxon>Agarivorans</taxon>
    </lineage>
</organism>